<reference evidence="5" key="1">
    <citation type="submission" date="2020-05" db="EMBL/GenBank/DDBJ databases">
        <authorList>
            <person name="Zhu T."/>
            <person name="Keshari N."/>
            <person name="Lu X."/>
        </authorList>
    </citation>
    <scope>NUCLEOTIDE SEQUENCE</scope>
    <source>
        <strain evidence="5">NK1-12</strain>
    </source>
</reference>
<feature type="compositionally biased region" description="Low complexity" evidence="3">
    <location>
        <begin position="271"/>
        <end position="304"/>
    </location>
</feature>
<evidence type="ECO:0000256" key="4">
    <source>
        <dbReference type="SAM" id="SignalP"/>
    </source>
</evidence>
<keyword evidence="4" id="KW-0732">Signal</keyword>
<sequence>MQPPNSLIALGVSAVVAASAIGVSPAAAEPGISHRQSPAKRETTQTNLPSEPAPDSANAASSSEQPSPAHQPDSAASSSEPAVSLQDSDALRRSDQLLDRFQTETRIQQRLNQSQFRTYDRPLSPQPNPLQMEQMMQQISLPDAQNPAIDTNPSRTLDRLQFEQRVRQRLQAPEPQSAVSAQPAASTTANAPDHSTNSTGSETPAATSPAEASPPLAQTSAAVESPSEAKSRPSLNPTSNQAEHQNQPTESAWADPPVAEPQPRRVSRGYASRTARTRAAANSPAADQAEASPTEPAAATEATANQTDANVPQPTESAESAEPMAIEPSPESGPDPDPESAVSEAVSEPVSETVAETTATDPTQEAAQAEPTATEASATDTVAEAPTSQAEAEQETNVTPEAEAQPVDRETRRKRRQARRRAETAQTETQTETAPTETIPAPVAPPTDTTPPPADSLPTIPFDPNPTDGQTDGQAPGTSLIPGDNEPAPEYLDPNPNPLAFPTEADEVELVGTQPITLRQAVELALRNNSELRQAQFQLERAQAQLRERLASNLPTLDANARFEQSGTENVVRSPETTGVDPTTGEQITTGGDLVRNYQDSTLLGTGIQLNYNVFTSGRRPALIEAAQSQVRLQQLDIERQTEQLILETTGDYYDLQQAGAQVNIFSANLAQAEQSLRDAQALERAGVGTRFDVLQAEVDVANARQRLTQQLSDLEVARRQLAQRLNISQTVNVSAADPIEVAGVWDLGLEESIVQAYKNRVELEQQLVQREISQQERRAALAQLGPQVSFVGNFNVTNNLDNDAFLDSFGYNYSLALQASLALFDGGLARAQANQAESNISIAEAEFENVQDQIRLDVERGFSQLNASFANIQTTALAVEQATEALRLARLRFQAGVGTQTDVLRQQAVLAEAQVNNLSAILDYNRALAVLRRAVSNYPEGFLNDQP</sequence>
<name>A0AA96WIC2_9CYAN</name>
<feature type="compositionally biased region" description="Low complexity" evidence="3">
    <location>
        <begin position="201"/>
        <end position="215"/>
    </location>
</feature>
<accession>A0AA96WIC2</accession>
<feature type="coiled-coil region" evidence="2">
    <location>
        <begin position="624"/>
        <end position="725"/>
    </location>
</feature>
<dbReference type="InterPro" id="IPR010131">
    <property type="entry name" value="MdtP/NodT-like"/>
</dbReference>
<dbReference type="AlphaFoldDB" id="A0AA96WIC2"/>
<evidence type="ECO:0000256" key="1">
    <source>
        <dbReference type="ARBA" id="ARBA00007613"/>
    </source>
</evidence>
<feature type="compositionally biased region" description="Polar residues" evidence="3">
    <location>
        <begin position="467"/>
        <end position="477"/>
    </location>
</feature>
<feature type="compositionally biased region" description="Polar residues" evidence="3">
    <location>
        <begin position="64"/>
        <end position="87"/>
    </location>
</feature>
<organism evidence="5">
    <name type="scientific">Leptolyngbya sp. NK1-12</name>
    <dbReference type="NCBI Taxonomy" id="2547451"/>
    <lineage>
        <taxon>Bacteria</taxon>
        <taxon>Bacillati</taxon>
        <taxon>Cyanobacteriota</taxon>
        <taxon>Cyanophyceae</taxon>
        <taxon>Leptolyngbyales</taxon>
        <taxon>Leptolyngbyaceae</taxon>
        <taxon>Leptolyngbya group</taxon>
        <taxon>Leptolyngbya</taxon>
    </lineage>
</organism>
<evidence type="ECO:0000256" key="3">
    <source>
        <dbReference type="SAM" id="MobiDB-lite"/>
    </source>
</evidence>
<protein>
    <submittedName>
        <fullName evidence="5">TolC family protein</fullName>
    </submittedName>
</protein>
<dbReference type="RefSeq" id="WP_316432267.1">
    <property type="nucleotide sequence ID" value="NZ_CP053586.1"/>
</dbReference>
<feature type="compositionally biased region" description="Polar residues" evidence="3">
    <location>
        <begin position="129"/>
        <end position="140"/>
    </location>
</feature>
<feature type="signal peptide" evidence="4">
    <location>
        <begin position="1"/>
        <end position="28"/>
    </location>
</feature>
<feature type="compositionally biased region" description="Polar residues" evidence="3">
    <location>
        <begin position="233"/>
        <end position="250"/>
    </location>
</feature>
<dbReference type="SUPFAM" id="SSF56954">
    <property type="entry name" value="Outer membrane efflux proteins (OEP)"/>
    <property type="match status" value="1"/>
</dbReference>
<feature type="region of interest" description="Disordered" evidence="3">
    <location>
        <begin position="26"/>
        <end position="496"/>
    </location>
</feature>
<dbReference type="Pfam" id="PF02321">
    <property type="entry name" value="OEP"/>
    <property type="match status" value="2"/>
</dbReference>
<feature type="compositionally biased region" description="Low complexity" evidence="3">
    <location>
        <begin position="339"/>
        <end position="379"/>
    </location>
</feature>
<gene>
    <name evidence="5" type="ORF">HJG54_26785</name>
</gene>
<comment type="similarity">
    <text evidence="1">Belongs to the outer membrane factor (OMF) (TC 1.B.17) family.</text>
</comment>
<evidence type="ECO:0000313" key="5">
    <source>
        <dbReference type="EMBL" id="WNZ26078.1"/>
    </source>
</evidence>
<feature type="region of interest" description="Disordered" evidence="3">
    <location>
        <begin position="565"/>
        <end position="589"/>
    </location>
</feature>
<feature type="compositionally biased region" description="Basic and acidic residues" evidence="3">
    <location>
        <begin position="156"/>
        <end position="166"/>
    </location>
</feature>
<evidence type="ECO:0000256" key="2">
    <source>
        <dbReference type="SAM" id="Coils"/>
    </source>
</evidence>
<feature type="compositionally biased region" description="Pro residues" evidence="3">
    <location>
        <begin position="442"/>
        <end position="455"/>
    </location>
</feature>
<dbReference type="Gene3D" id="1.20.1600.10">
    <property type="entry name" value="Outer membrane efflux proteins (OEP)"/>
    <property type="match status" value="1"/>
</dbReference>
<feature type="compositionally biased region" description="Polar residues" evidence="3">
    <location>
        <begin position="305"/>
        <end position="318"/>
    </location>
</feature>
<dbReference type="EMBL" id="CP053586">
    <property type="protein sequence ID" value="WNZ26078.1"/>
    <property type="molecule type" value="Genomic_DNA"/>
</dbReference>
<feature type="chain" id="PRO_5041671312" evidence="4">
    <location>
        <begin position="29"/>
        <end position="948"/>
    </location>
</feature>
<feature type="compositionally biased region" description="Low complexity" evidence="3">
    <location>
        <begin position="49"/>
        <end position="63"/>
    </location>
</feature>
<dbReference type="PANTHER" id="PTHR30203">
    <property type="entry name" value="OUTER MEMBRANE CATION EFFLUX PROTEIN"/>
    <property type="match status" value="1"/>
</dbReference>
<feature type="compositionally biased region" description="Polar residues" evidence="3">
    <location>
        <begin position="104"/>
        <end position="117"/>
    </location>
</feature>
<feature type="compositionally biased region" description="Basic and acidic residues" evidence="3">
    <location>
        <begin position="89"/>
        <end position="103"/>
    </location>
</feature>
<proteinExistence type="inferred from homology"/>
<dbReference type="InterPro" id="IPR003423">
    <property type="entry name" value="OMP_efflux"/>
</dbReference>
<dbReference type="PANTHER" id="PTHR30203:SF30">
    <property type="entry name" value="OUTER MEMBRANE PROTEIN-RELATED"/>
    <property type="match status" value="1"/>
</dbReference>
<keyword evidence="2" id="KW-0175">Coiled coil</keyword>
<feature type="compositionally biased region" description="Low complexity" evidence="3">
    <location>
        <begin position="171"/>
        <end position="189"/>
    </location>
</feature>
<feature type="compositionally biased region" description="Polar residues" evidence="3">
    <location>
        <begin position="386"/>
        <end position="399"/>
    </location>
</feature>
<dbReference type="GO" id="GO:0015562">
    <property type="term" value="F:efflux transmembrane transporter activity"/>
    <property type="evidence" value="ECO:0007669"/>
    <property type="project" value="InterPro"/>
</dbReference>
<feature type="compositionally biased region" description="Low complexity" evidence="3">
    <location>
        <begin position="424"/>
        <end position="441"/>
    </location>
</feature>